<protein>
    <submittedName>
        <fullName evidence="2">GNAT family N-acetyltransferase</fullName>
    </submittedName>
</protein>
<dbReference type="InterPro" id="IPR000182">
    <property type="entry name" value="GNAT_dom"/>
</dbReference>
<dbReference type="Pfam" id="PF00583">
    <property type="entry name" value="Acetyltransf_1"/>
    <property type="match status" value="1"/>
</dbReference>
<evidence type="ECO:0000313" key="3">
    <source>
        <dbReference type="Proteomes" id="UP001168540"/>
    </source>
</evidence>
<keyword evidence="3" id="KW-1185">Reference proteome</keyword>
<dbReference type="Proteomes" id="UP001168540">
    <property type="component" value="Unassembled WGS sequence"/>
</dbReference>
<dbReference type="PROSITE" id="PS51186">
    <property type="entry name" value="GNAT"/>
    <property type="match status" value="1"/>
</dbReference>
<feature type="domain" description="N-acetyltransferase" evidence="1">
    <location>
        <begin position="1"/>
        <end position="132"/>
    </location>
</feature>
<dbReference type="InterPro" id="IPR016181">
    <property type="entry name" value="Acyl_CoA_acyltransferase"/>
</dbReference>
<name>A0ABT7XTS5_9NEIS</name>
<sequence>MRASDLSAVLALQQRCYQDHLIELLGYLFAHPWQGEALPVLDTPLAALPKVPDTLFIHDLALHPAARGQRLAPRLIDAVMHEARQRRLRYTRLVAVQDAAGFWSRHGYRTYPLPAAKLASYGPGAVGMQRAL</sequence>
<reference evidence="2" key="1">
    <citation type="submission" date="2023-06" db="EMBL/GenBank/DDBJ databases">
        <authorList>
            <person name="Zhang S."/>
        </authorList>
    </citation>
    <scope>NUCLEOTIDE SEQUENCE</scope>
    <source>
        <strain evidence="2">SG2303</strain>
    </source>
</reference>
<dbReference type="Gene3D" id="3.40.630.30">
    <property type="match status" value="1"/>
</dbReference>
<dbReference type="RefSeq" id="WP_289831759.1">
    <property type="nucleotide sequence ID" value="NZ_JAUEDK010000054.1"/>
</dbReference>
<gene>
    <name evidence="2" type="ORF">QU481_19965</name>
</gene>
<evidence type="ECO:0000259" key="1">
    <source>
        <dbReference type="PROSITE" id="PS51186"/>
    </source>
</evidence>
<dbReference type="CDD" id="cd04301">
    <property type="entry name" value="NAT_SF"/>
    <property type="match status" value="1"/>
</dbReference>
<organism evidence="2 3">
    <name type="scientific">Crenobacter oryzisoli</name>
    <dbReference type="NCBI Taxonomy" id="3056844"/>
    <lineage>
        <taxon>Bacteria</taxon>
        <taxon>Pseudomonadati</taxon>
        <taxon>Pseudomonadota</taxon>
        <taxon>Betaproteobacteria</taxon>
        <taxon>Neisseriales</taxon>
        <taxon>Neisseriaceae</taxon>
        <taxon>Crenobacter</taxon>
    </lineage>
</organism>
<proteinExistence type="predicted"/>
<comment type="caution">
    <text evidence="2">The sequence shown here is derived from an EMBL/GenBank/DDBJ whole genome shotgun (WGS) entry which is preliminary data.</text>
</comment>
<accession>A0ABT7XTS5</accession>
<evidence type="ECO:0000313" key="2">
    <source>
        <dbReference type="EMBL" id="MDN0077125.1"/>
    </source>
</evidence>
<dbReference type="EMBL" id="JAUEDK010000054">
    <property type="protein sequence ID" value="MDN0077125.1"/>
    <property type="molecule type" value="Genomic_DNA"/>
</dbReference>
<dbReference type="SUPFAM" id="SSF55729">
    <property type="entry name" value="Acyl-CoA N-acyltransferases (Nat)"/>
    <property type="match status" value="1"/>
</dbReference>